<dbReference type="NCBIfam" id="TIGR00269">
    <property type="entry name" value="TIGR00269 family protein"/>
    <property type="match status" value="1"/>
</dbReference>
<dbReference type="InterPro" id="IPR056369">
    <property type="entry name" value="CTU1-like_ATP-bd"/>
</dbReference>
<dbReference type="GO" id="GO:0016740">
    <property type="term" value="F:transferase activity"/>
    <property type="evidence" value="ECO:0007669"/>
    <property type="project" value="UniProtKB-KW"/>
</dbReference>
<organism evidence="3 4">
    <name type="scientific">miscellaneous Crenarchaeota group-15 archaeon DG-45</name>
    <dbReference type="NCBI Taxonomy" id="1685127"/>
    <lineage>
        <taxon>Archaea</taxon>
        <taxon>Candidatus Bathyarchaeota</taxon>
        <taxon>MCG-15</taxon>
    </lineage>
</organism>
<name>A0A0M0BPJ7_9ARCH</name>
<dbReference type="GO" id="GO:0002144">
    <property type="term" value="C:cytosolic tRNA wobble base thiouridylase complex"/>
    <property type="evidence" value="ECO:0007669"/>
    <property type="project" value="TreeGrafter"/>
</dbReference>
<proteinExistence type="predicted"/>
<accession>A0A0M0BPJ7</accession>
<protein>
    <recommendedName>
        <fullName evidence="2">tRNA(Ile)-lysidine/2-thiocytidine synthase N-terminal domain-containing protein</fullName>
    </recommendedName>
</protein>
<dbReference type="PANTHER" id="PTHR11807">
    <property type="entry name" value="ATPASES OF THE PP SUPERFAMILY-RELATED"/>
    <property type="match status" value="1"/>
</dbReference>
<evidence type="ECO:0000256" key="1">
    <source>
        <dbReference type="ARBA" id="ARBA00022679"/>
    </source>
</evidence>
<reference evidence="3 4" key="1">
    <citation type="submission" date="2015-06" db="EMBL/GenBank/DDBJ databases">
        <title>New insights into the roles of widespread benthic archaea in carbon and nitrogen cycling.</title>
        <authorList>
            <person name="Lazar C.S."/>
            <person name="Baker B.J."/>
            <person name="Seitz K.W."/>
            <person name="Hyde A.S."/>
            <person name="Dick G.J."/>
            <person name="Hinrichs K.-U."/>
            <person name="Teske A.P."/>
        </authorList>
    </citation>
    <scope>NUCLEOTIDE SEQUENCE [LARGE SCALE GENOMIC DNA]</scope>
    <source>
        <strain evidence="3">DG-45</strain>
    </source>
</reference>
<gene>
    <name evidence="3" type="ORF">AC482_03820</name>
</gene>
<dbReference type="CDD" id="cd01713">
    <property type="entry name" value="CTU1-like"/>
    <property type="match status" value="1"/>
</dbReference>
<dbReference type="PIRSF" id="PIRSF004976">
    <property type="entry name" value="ATPase_YdaO"/>
    <property type="match status" value="1"/>
</dbReference>
<feature type="domain" description="tRNA(Ile)-lysidine/2-thiocytidine synthase N-terminal" evidence="2">
    <location>
        <begin position="40"/>
        <end position="213"/>
    </location>
</feature>
<dbReference type="GO" id="GO:0000049">
    <property type="term" value="F:tRNA binding"/>
    <property type="evidence" value="ECO:0007669"/>
    <property type="project" value="InterPro"/>
</dbReference>
<dbReference type="AlphaFoldDB" id="A0A0M0BPJ7"/>
<dbReference type="Gene3D" id="3.40.50.620">
    <property type="entry name" value="HUPs"/>
    <property type="match status" value="1"/>
</dbReference>
<dbReference type="PANTHER" id="PTHR11807:SF12">
    <property type="entry name" value="CYTOPLASMIC TRNA 2-THIOLATION PROTEIN 1"/>
    <property type="match status" value="1"/>
</dbReference>
<dbReference type="Proteomes" id="UP000037210">
    <property type="component" value="Unassembled WGS sequence"/>
</dbReference>
<dbReference type="InterPro" id="IPR011063">
    <property type="entry name" value="TilS/TtcA_N"/>
</dbReference>
<dbReference type="GO" id="GO:0002143">
    <property type="term" value="P:tRNA wobble position uridine thiolation"/>
    <property type="evidence" value="ECO:0007669"/>
    <property type="project" value="TreeGrafter"/>
</dbReference>
<dbReference type="InterPro" id="IPR014729">
    <property type="entry name" value="Rossmann-like_a/b/a_fold"/>
</dbReference>
<dbReference type="InterPro" id="IPR035107">
    <property type="entry name" value="tRNA_thiolation_TtcA_Ctu1"/>
</dbReference>
<dbReference type="SUPFAM" id="SSF52402">
    <property type="entry name" value="Adenine nucleotide alpha hydrolases-like"/>
    <property type="match status" value="1"/>
</dbReference>
<evidence type="ECO:0000259" key="2">
    <source>
        <dbReference type="Pfam" id="PF01171"/>
    </source>
</evidence>
<sequence length="294" mass="32645">MYLRPYSGERLCRGCFAASVRERVERAISRFGMFKFDSRIALGVSGGKDSINLLHILAEVEERFPGAELIAVSIDEGVEGYRDEALRFAEAACGRLGVEHRVLTFRELFGLTMDEIAEKTAEGGLTPCSYCGVLRRRALNVAAAEAEADRLATAHNLDDMAQTALLNLMRGDLGRLAAMHPGGSSLEGFVRRVKPFCEVPERESVLYAYLRGAEFQSTPCPYAEEAMRTDIRGFLNRMEVKRPGTKFIIYRTALKLLTRIDVEAAGPGRRCRLCGEPTRGELCRVCEMFESLTG</sequence>
<evidence type="ECO:0000313" key="3">
    <source>
        <dbReference type="EMBL" id="KON30473.1"/>
    </source>
</evidence>
<keyword evidence="1" id="KW-0808">Transferase</keyword>
<evidence type="ECO:0000313" key="4">
    <source>
        <dbReference type="Proteomes" id="UP000037210"/>
    </source>
</evidence>
<dbReference type="EMBL" id="LFWZ01000031">
    <property type="protein sequence ID" value="KON30473.1"/>
    <property type="molecule type" value="Genomic_DNA"/>
</dbReference>
<dbReference type="InterPro" id="IPR000541">
    <property type="entry name" value="Ncs6/Tuc1/Ctu1"/>
</dbReference>
<comment type="caution">
    <text evidence="3">The sequence shown here is derived from an EMBL/GenBank/DDBJ whole genome shotgun (WGS) entry which is preliminary data.</text>
</comment>
<dbReference type="Pfam" id="PF01171">
    <property type="entry name" value="ATP_bind_3"/>
    <property type="match status" value="1"/>
</dbReference>